<sequence>MVFLKVVPMRGVLRFKRKGKLSPRFVGPFEILKRISPVAYRLALSPSFFVVHDVFHVSMLRKYVADPMHVVDFEPLQINENLSYEEQPVEILAREVKMLRNRRIALVKAFWRNHGAEKATWEREDDMRA</sequence>
<dbReference type="InterPro" id="IPR056924">
    <property type="entry name" value="SH3_Tf2-1"/>
</dbReference>
<dbReference type="OrthoDB" id="1939135at2759"/>
<evidence type="ECO:0000313" key="3">
    <source>
        <dbReference type="EMBL" id="TYK01341.1"/>
    </source>
</evidence>
<accession>A0A5A7UPS2</accession>
<organism evidence="2 4">
    <name type="scientific">Cucumis melo var. makuwa</name>
    <name type="common">Oriental melon</name>
    <dbReference type="NCBI Taxonomy" id="1194695"/>
    <lineage>
        <taxon>Eukaryota</taxon>
        <taxon>Viridiplantae</taxon>
        <taxon>Streptophyta</taxon>
        <taxon>Embryophyta</taxon>
        <taxon>Tracheophyta</taxon>
        <taxon>Spermatophyta</taxon>
        <taxon>Magnoliopsida</taxon>
        <taxon>eudicotyledons</taxon>
        <taxon>Gunneridae</taxon>
        <taxon>Pentapetalae</taxon>
        <taxon>rosids</taxon>
        <taxon>fabids</taxon>
        <taxon>Cucurbitales</taxon>
        <taxon>Cucurbitaceae</taxon>
        <taxon>Benincaseae</taxon>
        <taxon>Cucumis</taxon>
    </lineage>
</organism>
<evidence type="ECO:0000313" key="5">
    <source>
        <dbReference type="Proteomes" id="UP000321947"/>
    </source>
</evidence>
<name>A0A5A7UPS2_CUCMM</name>
<dbReference type="PANTHER" id="PTHR46148:SF60">
    <property type="entry name" value="CHROMO DOMAIN-CONTAINING PROTEIN"/>
    <property type="match status" value="1"/>
</dbReference>
<dbReference type="PANTHER" id="PTHR46148">
    <property type="entry name" value="CHROMO DOMAIN-CONTAINING PROTEIN"/>
    <property type="match status" value="1"/>
</dbReference>
<protein>
    <submittedName>
        <fullName evidence="2">Pol protein</fullName>
    </submittedName>
</protein>
<proteinExistence type="predicted"/>
<dbReference type="EMBL" id="SSTE01008485">
    <property type="protein sequence ID" value="KAA0055585.1"/>
    <property type="molecule type" value="Genomic_DNA"/>
</dbReference>
<dbReference type="EMBL" id="SSTD01016227">
    <property type="protein sequence ID" value="TYK01341.1"/>
    <property type="molecule type" value="Genomic_DNA"/>
</dbReference>
<reference evidence="4 5" key="1">
    <citation type="submission" date="2019-08" db="EMBL/GenBank/DDBJ databases">
        <title>Draft genome sequences of two oriental melons (Cucumis melo L. var makuwa).</title>
        <authorList>
            <person name="Kwon S.-Y."/>
        </authorList>
    </citation>
    <scope>NUCLEOTIDE SEQUENCE [LARGE SCALE GENOMIC DNA]</scope>
    <source>
        <strain evidence="5">cv. Chang Bougi</strain>
        <strain evidence="4">cv. SW 3</strain>
        <tissue evidence="2">Leaf</tissue>
    </source>
</reference>
<evidence type="ECO:0000259" key="1">
    <source>
        <dbReference type="Pfam" id="PF24626"/>
    </source>
</evidence>
<feature type="domain" description="Tf2-1-like SH3-like" evidence="1">
    <location>
        <begin position="1"/>
        <end position="64"/>
    </location>
</feature>
<dbReference type="AlphaFoldDB" id="A0A5A7UPS2"/>
<evidence type="ECO:0000313" key="2">
    <source>
        <dbReference type="EMBL" id="KAA0055585.1"/>
    </source>
</evidence>
<gene>
    <name evidence="3" type="ORF">E5676_scaffold29G00200</name>
    <name evidence="2" type="ORF">E6C27_scaffold222G00660</name>
</gene>
<evidence type="ECO:0000313" key="4">
    <source>
        <dbReference type="Proteomes" id="UP000321393"/>
    </source>
</evidence>
<dbReference type="Proteomes" id="UP000321393">
    <property type="component" value="Unassembled WGS sequence"/>
</dbReference>
<dbReference type="Pfam" id="PF24626">
    <property type="entry name" value="SH3_Tf2-1"/>
    <property type="match status" value="1"/>
</dbReference>
<dbReference type="Proteomes" id="UP000321947">
    <property type="component" value="Unassembled WGS sequence"/>
</dbReference>
<comment type="caution">
    <text evidence="2">The sequence shown here is derived from an EMBL/GenBank/DDBJ whole genome shotgun (WGS) entry which is preliminary data.</text>
</comment>